<accession>Q2GGJ2</accession>
<dbReference type="InterPro" id="IPR035903">
    <property type="entry name" value="HesB-like_dom_sf"/>
</dbReference>
<proteinExistence type="inferred from homology"/>
<dbReference type="AlphaFoldDB" id="Q2GGJ2"/>
<dbReference type="Gene3D" id="2.60.300.12">
    <property type="entry name" value="HesB-like domain"/>
    <property type="match status" value="1"/>
</dbReference>
<gene>
    <name evidence="3" type="ordered locus">ECH_0631</name>
</gene>
<dbReference type="PROSITE" id="PS01152">
    <property type="entry name" value="HESB"/>
    <property type="match status" value="1"/>
</dbReference>
<dbReference type="EMBL" id="CP000236">
    <property type="protein sequence ID" value="ABD44770.1"/>
    <property type="molecule type" value="Genomic_DNA"/>
</dbReference>
<evidence type="ECO:0000259" key="2">
    <source>
        <dbReference type="Pfam" id="PF01521"/>
    </source>
</evidence>
<feature type="domain" description="Core" evidence="2">
    <location>
        <begin position="38"/>
        <end position="143"/>
    </location>
</feature>
<dbReference type="NCBIfam" id="TIGR00049">
    <property type="entry name" value="iron-sulfur cluster assembly accessory protein"/>
    <property type="match status" value="1"/>
</dbReference>
<dbReference type="HOGENOM" id="CLU_069054_4_2_5"/>
<dbReference type="PANTHER" id="PTHR10072">
    <property type="entry name" value="IRON-SULFUR CLUSTER ASSEMBLY PROTEIN"/>
    <property type="match status" value="1"/>
</dbReference>
<dbReference type="KEGG" id="ech:ECH_0631"/>
<reference evidence="3 4" key="1">
    <citation type="journal article" date="2006" name="PLoS Genet.">
        <title>Comparative genomics of emerging human ehrlichiosis agents.</title>
        <authorList>
            <person name="Dunning Hotopp J.C."/>
            <person name="Lin M."/>
            <person name="Madupu R."/>
            <person name="Crabtree J."/>
            <person name="Angiuoli S.V."/>
            <person name="Eisen J.A."/>
            <person name="Seshadri R."/>
            <person name="Ren Q."/>
            <person name="Wu M."/>
            <person name="Utterback T.R."/>
            <person name="Smith S."/>
            <person name="Lewis M."/>
            <person name="Khouri H."/>
            <person name="Zhang C."/>
            <person name="Niu H."/>
            <person name="Lin Q."/>
            <person name="Ohashi N."/>
            <person name="Zhi N."/>
            <person name="Nelson W."/>
            <person name="Brinkac L.M."/>
            <person name="Dodson R.J."/>
            <person name="Rosovitz M.J."/>
            <person name="Sundaram J."/>
            <person name="Daugherty S.C."/>
            <person name="Davidsen T."/>
            <person name="Durkin A.S."/>
            <person name="Gwinn M."/>
            <person name="Haft D.H."/>
            <person name="Selengut J.D."/>
            <person name="Sullivan S.A."/>
            <person name="Zafar N."/>
            <person name="Zhou L."/>
            <person name="Benahmed F."/>
            <person name="Forberger H."/>
            <person name="Halpin R."/>
            <person name="Mulligan S."/>
            <person name="Robinson J."/>
            <person name="White O."/>
            <person name="Rikihisa Y."/>
            <person name="Tettelin H."/>
        </authorList>
    </citation>
    <scope>NUCLEOTIDE SEQUENCE [LARGE SCALE GENOMIC DNA]</scope>
    <source>
        <strain evidence="4">ATCC CRL-10679 / Arkansas</strain>
    </source>
</reference>
<dbReference type="InterPro" id="IPR000361">
    <property type="entry name" value="ATAP_core_dom"/>
</dbReference>
<dbReference type="RefSeq" id="WP_011452725.1">
    <property type="nucleotide sequence ID" value="NC_007799.1"/>
</dbReference>
<evidence type="ECO:0000313" key="4">
    <source>
        <dbReference type="Proteomes" id="UP000008320"/>
    </source>
</evidence>
<dbReference type="GO" id="GO:0016226">
    <property type="term" value="P:iron-sulfur cluster assembly"/>
    <property type="evidence" value="ECO:0007669"/>
    <property type="project" value="InterPro"/>
</dbReference>
<dbReference type="STRING" id="205920.ECH_0631"/>
<dbReference type="SUPFAM" id="SSF89360">
    <property type="entry name" value="HesB-like domain"/>
    <property type="match status" value="1"/>
</dbReference>
<evidence type="ECO:0000256" key="1">
    <source>
        <dbReference type="ARBA" id="ARBA00006718"/>
    </source>
</evidence>
<dbReference type="GO" id="GO:0005737">
    <property type="term" value="C:cytoplasm"/>
    <property type="evidence" value="ECO:0007669"/>
    <property type="project" value="TreeGrafter"/>
</dbReference>
<dbReference type="PANTHER" id="PTHR10072:SF41">
    <property type="entry name" value="IRON-SULFUR CLUSTER ASSEMBLY 1 HOMOLOG, MITOCHONDRIAL"/>
    <property type="match status" value="1"/>
</dbReference>
<dbReference type="Pfam" id="PF01521">
    <property type="entry name" value="Fe-S_biosyn"/>
    <property type="match status" value="1"/>
</dbReference>
<organism evidence="3 4">
    <name type="scientific">Ehrlichia chaffeensis (strain ATCC CRL-10679 / Arkansas)</name>
    <dbReference type="NCBI Taxonomy" id="205920"/>
    <lineage>
        <taxon>Bacteria</taxon>
        <taxon>Pseudomonadati</taxon>
        <taxon>Pseudomonadota</taxon>
        <taxon>Alphaproteobacteria</taxon>
        <taxon>Rickettsiales</taxon>
        <taxon>Anaplasmataceae</taxon>
        <taxon>Ehrlichia</taxon>
    </lineage>
</organism>
<dbReference type="Proteomes" id="UP000008320">
    <property type="component" value="Chromosome"/>
</dbReference>
<dbReference type="GO" id="GO:0051537">
    <property type="term" value="F:2 iron, 2 sulfur cluster binding"/>
    <property type="evidence" value="ECO:0007669"/>
    <property type="project" value="TreeGrafter"/>
</dbReference>
<protein>
    <submittedName>
        <fullName evidence="3">Iron-sulfur cluster assembly accessory protein</fullName>
    </submittedName>
</protein>
<dbReference type="InterPro" id="IPR016092">
    <property type="entry name" value="ATAP"/>
</dbReference>
<name>Q2GGJ2_EHRCR</name>
<sequence>MMNSETPTFYNSEDSEDNSCSSQIKYHINSKITNKSPIIITESAIKKIRELIKQKEGAVIGIRIMVKQKGCFGLKYNIEYAHDIKLLDVEIKVEYQNENFTILIDPKAMMFINGTEMDHVENKISSGFTFNNPNEKGRCGCGESFYV</sequence>
<evidence type="ECO:0000313" key="3">
    <source>
        <dbReference type="EMBL" id="ABD44770.1"/>
    </source>
</evidence>
<comment type="similarity">
    <text evidence="1">Belongs to the HesB/IscA family.</text>
</comment>
<dbReference type="InterPro" id="IPR017870">
    <property type="entry name" value="FeS_cluster_insertion_CS"/>
</dbReference>
<dbReference type="InterPro" id="IPR050322">
    <property type="entry name" value="Fe-S_cluster_asmbl/transfer"/>
</dbReference>
<dbReference type="eggNOG" id="COG0316">
    <property type="taxonomic scope" value="Bacteria"/>
</dbReference>
<keyword evidence="4" id="KW-1185">Reference proteome</keyword>